<dbReference type="Pfam" id="PF06170">
    <property type="entry name" value="DUF983"/>
    <property type="match status" value="1"/>
</dbReference>
<reference evidence="2" key="1">
    <citation type="submission" date="2020-02" db="EMBL/GenBank/DDBJ databases">
        <authorList>
            <person name="Meier V. D."/>
        </authorList>
    </citation>
    <scope>NUCLEOTIDE SEQUENCE</scope>
    <source>
        <strain evidence="2">AVDCRST_MAG11</strain>
    </source>
</reference>
<dbReference type="InterPro" id="IPR009325">
    <property type="entry name" value="DUF983"/>
</dbReference>
<accession>A0A6J4KDA1</accession>
<dbReference type="AlphaFoldDB" id="A0A6J4KDA1"/>
<dbReference type="EMBL" id="CADCTU010000212">
    <property type="protein sequence ID" value="CAA9302760.1"/>
    <property type="molecule type" value="Genomic_DNA"/>
</dbReference>
<feature type="transmembrane region" description="Helical" evidence="1">
    <location>
        <begin position="71"/>
        <end position="101"/>
    </location>
</feature>
<evidence type="ECO:0000313" key="2">
    <source>
        <dbReference type="EMBL" id="CAA9302760.1"/>
    </source>
</evidence>
<evidence type="ECO:0008006" key="3">
    <source>
        <dbReference type="Google" id="ProtNLM"/>
    </source>
</evidence>
<name>A0A6J4KDA1_9BACT</name>
<keyword evidence="1" id="KW-0472">Membrane</keyword>
<protein>
    <recommendedName>
        <fullName evidence="3">DUF983 domain-containing protein</fullName>
    </recommendedName>
</protein>
<keyword evidence="1" id="KW-0812">Transmembrane</keyword>
<sequence>MAQTPYVPPAKRGTESALEIPTLRRTFAVLGRALRLRCPHCGRGKVTAGWRRMRDHCDACGFLFNRGDAEYYYAGAMFANIAVAEGIFAIGFVIALLATWPEVPWDALTYGSMVLMVALPVLLYPFSKVAWLAIDTLIRPITGEEFV</sequence>
<organism evidence="2">
    <name type="scientific">uncultured Gemmatimonadaceae bacterium</name>
    <dbReference type="NCBI Taxonomy" id="246130"/>
    <lineage>
        <taxon>Bacteria</taxon>
        <taxon>Pseudomonadati</taxon>
        <taxon>Gemmatimonadota</taxon>
        <taxon>Gemmatimonadia</taxon>
        <taxon>Gemmatimonadales</taxon>
        <taxon>Gemmatimonadaceae</taxon>
        <taxon>environmental samples</taxon>
    </lineage>
</organism>
<proteinExistence type="predicted"/>
<gene>
    <name evidence="2" type="ORF">AVDCRST_MAG11-951</name>
</gene>
<feature type="transmembrane region" description="Helical" evidence="1">
    <location>
        <begin position="107"/>
        <end position="126"/>
    </location>
</feature>
<evidence type="ECO:0000256" key="1">
    <source>
        <dbReference type="SAM" id="Phobius"/>
    </source>
</evidence>
<keyword evidence="1" id="KW-1133">Transmembrane helix</keyword>